<protein>
    <submittedName>
        <fullName evidence="1">Uncharacterized protein</fullName>
    </submittedName>
</protein>
<gene>
    <name evidence="1" type="ORF">ACAOBT_LOCUS28357</name>
</gene>
<proteinExistence type="predicted"/>
<keyword evidence="2" id="KW-1185">Reference proteome</keyword>
<name>A0A9P0Q010_ACAOB</name>
<reference evidence="1" key="1">
    <citation type="submission" date="2022-03" db="EMBL/GenBank/DDBJ databases">
        <authorList>
            <person name="Sayadi A."/>
        </authorList>
    </citation>
    <scope>NUCLEOTIDE SEQUENCE</scope>
</reference>
<evidence type="ECO:0000313" key="2">
    <source>
        <dbReference type="Proteomes" id="UP001152888"/>
    </source>
</evidence>
<dbReference type="EMBL" id="CAKOFQ010007624">
    <property type="protein sequence ID" value="CAH2005119.1"/>
    <property type="molecule type" value="Genomic_DNA"/>
</dbReference>
<accession>A0A9P0Q010</accession>
<dbReference type="Proteomes" id="UP001152888">
    <property type="component" value="Unassembled WGS sequence"/>
</dbReference>
<sequence>MWHGGTVTSIIGTSWKFVHYSQKFEYLGVVHIEMHLSHLFNVSTGDVQYRGRYFVLLFEGVGNNMLKINKNAHDLQKKK</sequence>
<evidence type="ECO:0000313" key="1">
    <source>
        <dbReference type="EMBL" id="CAH2005119.1"/>
    </source>
</evidence>
<comment type="caution">
    <text evidence="1">The sequence shown here is derived from an EMBL/GenBank/DDBJ whole genome shotgun (WGS) entry which is preliminary data.</text>
</comment>
<dbReference type="AlphaFoldDB" id="A0A9P0Q010"/>
<organism evidence="1 2">
    <name type="scientific">Acanthoscelides obtectus</name>
    <name type="common">Bean weevil</name>
    <name type="synonym">Bruchus obtectus</name>
    <dbReference type="NCBI Taxonomy" id="200917"/>
    <lineage>
        <taxon>Eukaryota</taxon>
        <taxon>Metazoa</taxon>
        <taxon>Ecdysozoa</taxon>
        <taxon>Arthropoda</taxon>
        <taxon>Hexapoda</taxon>
        <taxon>Insecta</taxon>
        <taxon>Pterygota</taxon>
        <taxon>Neoptera</taxon>
        <taxon>Endopterygota</taxon>
        <taxon>Coleoptera</taxon>
        <taxon>Polyphaga</taxon>
        <taxon>Cucujiformia</taxon>
        <taxon>Chrysomeloidea</taxon>
        <taxon>Chrysomelidae</taxon>
        <taxon>Bruchinae</taxon>
        <taxon>Bruchini</taxon>
        <taxon>Acanthoscelides</taxon>
    </lineage>
</organism>